<evidence type="ECO:0000256" key="1">
    <source>
        <dbReference type="ARBA" id="ARBA00001974"/>
    </source>
</evidence>
<protein>
    <submittedName>
        <fullName evidence="9">UbiH/UbiF/VisC/COQ6 family ubiquinone biosynthesis hydroxylase</fullName>
    </submittedName>
</protein>
<dbReference type="SUPFAM" id="SSF51905">
    <property type="entry name" value="FAD/NAD(P)-binding domain"/>
    <property type="match status" value="1"/>
</dbReference>
<dbReference type="Proteomes" id="UP001348149">
    <property type="component" value="Unassembled WGS sequence"/>
</dbReference>
<accession>A0ABU6HHN5</accession>
<keyword evidence="10" id="KW-1185">Reference proteome</keyword>
<evidence type="ECO:0000256" key="5">
    <source>
        <dbReference type="ARBA" id="ARBA00022827"/>
    </source>
</evidence>
<dbReference type="PROSITE" id="PS01304">
    <property type="entry name" value="UBIH"/>
    <property type="match status" value="1"/>
</dbReference>
<reference evidence="9 10" key="1">
    <citation type="submission" date="2024-01" db="EMBL/GenBank/DDBJ databases">
        <title>Mesobacterium rodlantinim sp. nov., isolated from shallow sea hydrothermal systems off Kueishantao Island.</title>
        <authorList>
            <person name="Su Z."/>
            <person name="Tang K."/>
        </authorList>
    </citation>
    <scope>NUCLEOTIDE SEQUENCE [LARGE SCALE GENOMIC DNA]</scope>
    <source>
        <strain evidence="9 10">TK19101</strain>
    </source>
</reference>
<dbReference type="InterPro" id="IPR051205">
    <property type="entry name" value="UbiH/COQ6_monooxygenase"/>
</dbReference>
<evidence type="ECO:0000256" key="2">
    <source>
        <dbReference type="ARBA" id="ARBA00004749"/>
    </source>
</evidence>
<comment type="pathway">
    <text evidence="2">Cofactor biosynthesis; ubiquinone biosynthesis.</text>
</comment>
<feature type="domain" description="FAD-binding" evidence="8">
    <location>
        <begin position="6"/>
        <end position="343"/>
    </location>
</feature>
<comment type="similarity">
    <text evidence="3">Belongs to the UbiH/COQ6 family.</text>
</comment>
<dbReference type="InterPro" id="IPR002938">
    <property type="entry name" value="FAD-bd"/>
</dbReference>
<dbReference type="RefSeq" id="WP_326297575.1">
    <property type="nucleotide sequence ID" value="NZ_JAYLLH010000013.1"/>
</dbReference>
<evidence type="ECO:0000259" key="8">
    <source>
        <dbReference type="Pfam" id="PF01494"/>
    </source>
</evidence>
<evidence type="ECO:0000256" key="7">
    <source>
        <dbReference type="ARBA" id="ARBA00023033"/>
    </source>
</evidence>
<sequence length="405" mass="43664">MTEFADIAIVGGGLNGPALALACAQVGLSVILIDAQPVETFEDSDFDGRAYALALASKRMLQGLGIWDRVAMNAQPMTEIKVSDGRVGEGRVFLGLHFESDEIEEGPMGFMVEDRYLRRALLAAVAENDLITLVSQETVVAQDVAADGATLTLGSGDTVKCRLIVGADGRQSGVAARAGIRRTGWDYGQTALVCAIAHDKPHGGVAHQFFMPPGPLAILPLPGNRSSIVWSERHDMARRINALPDEEYLQVLRPRFGDFLGDIRLEGRRFLYPLNLTLANAITADRVALIGDAAHGMHPIAGQGLNAGFRDVAVLAHVISHAVKRGEDFASPFVLDRYAQWRRFDTATLAASTDLFNKLFSNDNPLLRLGRDMGMAAINAVPGLRRGFIREAAGLNGELPDLMRG</sequence>
<dbReference type="Gene3D" id="3.50.50.60">
    <property type="entry name" value="FAD/NAD(P)-binding domain"/>
    <property type="match status" value="2"/>
</dbReference>
<dbReference type="PANTHER" id="PTHR43876:SF7">
    <property type="entry name" value="UBIQUINONE BIOSYNTHESIS MONOOXYGENASE COQ6, MITOCHONDRIAL"/>
    <property type="match status" value="1"/>
</dbReference>
<dbReference type="Pfam" id="PF01494">
    <property type="entry name" value="FAD_binding_3"/>
    <property type="match status" value="1"/>
</dbReference>
<keyword evidence="7" id="KW-0503">Monooxygenase</keyword>
<evidence type="ECO:0000313" key="10">
    <source>
        <dbReference type="Proteomes" id="UP001348149"/>
    </source>
</evidence>
<dbReference type="PRINTS" id="PR00420">
    <property type="entry name" value="RNGMNOXGNASE"/>
</dbReference>
<evidence type="ECO:0000313" key="9">
    <source>
        <dbReference type="EMBL" id="MEC3861851.1"/>
    </source>
</evidence>
<evidence type="ECO:0000256" key="6">
    <source>
        <dbReference type="ARBA" id="ARBA00023002"/>
    </source>
</evidence>
<proteinExistence type="inferred from homology"/>
<gene>
    <name evidence="9" type="ORF">VK792_11190</name>
</gene>
<dbReference type="EMBL" id="JAYLLH010000013">
    <property type="protein sequence ID" value="MEC3861851.1"/>
    <property type="molecule type" value="Genomic_DNA"/>
</dbReference>
<keyword evidence="4" id="KW-0285">Flavoprotein</keyword>
<comment type="caution">
    <text evidence="9">The sequence shown here is derived from an EMBL/GenBank/DDBJ whole genome shotgun (WGS) entry which is preliminary data.</text>
</comment>
<evidence type="ECO:0000256" key="3">
    <source>
        <dbReference type="ARBA" id="ARBA00005349"/>
    </source>
</evidence>
<dbReference type="InterPro" id="IPR018168">
    <property type="entry name" value="Ubi_Hdrlase_CS"/>
</dbReference>
<comment type="cofactor">
    <cofactor evidence="1">
        <name>FAD</name>
        <dbReference type="ChEBI" id="CHEBI:57692"/>
    </cofactor>
</comment>
<organism evidence="9 10">
    <name type="scientific">Mesobacterium hydrothermale</name>
    <dbReference type="NCBI Taxonomy" id="3111907"/>
    <lineage>
        <taxon>Bacteria</taxon>
        <taxon>Pseudomonadati</taxon>
        <taxon>Pseudomonadota</taxon>
        <taxon>Alphaproteobacteria</taxon>
        <taxon>Rhodobacterales</taxon>
        <taxon>Roseobacteraceae</taxon>
        <taxon>Mesobacterium</taxon>
    </lineage>
</organism>
<keyword evidence="6" id="KW-0560">Oxidoreductase</keyword>
<keyword evidence="5" id="KW-0274">FAD</keyword>
<keyword evidence="9" id="KW-0830">Ubiquinone</keyword>
<dbReference type="InterPro" id="IPR010971">
    <property type="entry name" value="UbiH/COQ6"/>
</dbReference>
<evidence type="ECO:0000256" key="4">
    <source>
        <dbReference type="ARBA" id="ARBA00022630"/>
    </source>
</evidence>
<name>A0ABU6HHN5_9RHOB</name>
<dbReference type="InterPro" id="IPR036188">
    <property type="entry name" value="FAD/NAD-bd_sf"/>
</dbReference>
<dbReference type="PANTHER" id="PTHR43876">
    <property type="entry name" value="UBIQUINONE BIOSYNTHESIS MONOOXYGENASE COQ6, MITOCHONDRIAL"/>
    <property type="match status" value="1"/>
</dbReference>
<dbReference type="NCBIfam" id="TIGR01988">
    <property type="entry name" value="Ubi-OHases"/>
    <property type="match status" value="1"/>
</dbReference>